<protein>
    <recommendedName>
        <fullName evidence="6">Large ribosomal subunit protein uL30m</fullName>
    </recommendedName>
</protein>
<keyword evidence="5" id="KW-0687">Ribonucleoprotein</keyword>
<name>A7TTJ9_VANPO</name>
<dbReference type="InterPro" id="IPR005996">
    <property type="entry name" value="Ribosomal_uL30_bac-type"/>
</dbReference>
<evidence type="ECO:0000256" key="1">
    <source>
        <dbReference type="ARBA" id="ARBA00004173"/>
    </source>
</evidence>
<dbReference type="InterPro" id="IPR016082">
    <property type="entry name" value="Ribosomal_uL30_ferredoxin-like"/>
</dbReference>
<gene>
    <name evidence="9" type="ORF">Kpol_237p2</name>
</gene>
<dbReference type="NCBIfam" id="TIGR01308">
    <property type="entry name" value="rpmD_bact"/>
    <property type="match status" value="1"/>
</dbReference>
<dbReference type="FunCoup" id="A7TTJ9">
    <property type="interactions" value="211"/>
</dbReference>
<dbReference type="HOGENOM" id="CLU_131047_0_2_1"/>
<dbReference type="Pfam" id="PF00327">
    <property type="entry name" value="Ribosomal_L30"/>
    <property type="match status" value="1"/>
</dbReference>
<keyword evidence="3" id="KW-0689">Ribosomal protein</keyword>
<dbReference type="eggNOG" id="ENOG502S7S3">
    <property type="taxonomic scope" value="Eukaryota"/>
</dbReference>
<dbReference type="GeneID" id="5542395"/>
<dbReference type="InterPro" id="IPR036919">
    <property type="entry name" value="Ribo_uL30_ferredoxin-like_sf"/>
</dbReference>
<proteinExistence type="inferred from homology"/>
<comment type="similarity">
    <text evidence="2">Belongs to the universal ribosomal protein uL30 family.</text>
</comment>
<dbReference type="EMBL" id="DS480581">
    <property type="protein sequence ID" value="EDO14406.1"/>
    <property type="molecule type" value="Genomic_DNA"/>
</dbReference>
<dbReference type="SUPFAM" id="SSF55129">
    <property type="entry name" value="Ribosomal protein L30p/L7e"/>
    <property type="match status" value="1"/>
</dbReference>
<evidence type="ECO:0000256" key="5">
    <source>
        <dbReference type="ARBA" id="ARBA00023274"/>
    </source>
</evidence>
<evidence type="ECO:0000259" key="8">
    <source>
        <dbReference type="Pfam" id="PF00327"/>
    </source>
</evidence>
<dbReference type="PANTHER" id="PTHR15892">
    <property type="entry name" value="MITOCHONDRIAL RIBOSOMAL PROTEIN L30"/>
    <property type="match status" value="1"/>
</dbReference>
<evidence type="ECO:0000313" key="9">
    <source>
        <dbReference type="EMBL" id="EDO14406.1"/>
    </source>
</evidence>
<evidence type="ECO:0000256" key="2">
    <source>
        <dbReference type="ARBA" id="ARBA00007594"/>
    </source>
</evidence>
<sequence>MAFYKITLTRSLIGLPQATRNIVKTIGLGKRGSIVYREVTPSIAGSLAKVKELVSVELSDKMLTREEVNASRKSNPGFTVEKRVNV</sequence>
<dbReference type="Proteomes" id="UP000000267">
    <property type="component" value="Unassembled WGS sequence"/>
</dbReference>
<dbReference type="STRING" id="436907.A7TTJ9"/>
<dbReference type="InParanoid" id="A7TTJ9"/>
<dbReference type="AlphaFoldDB" id="A7TTJ9"/>
<feature type="domain" description="Large ribosomal subunit protein uL30-like ferredoxin-like fold" evidence="8">
    <location>
        <begin position="4"/>
        <end position="54"/>
    </location>
</feature>
<evidence type="ECO:0000256" key="3">
    <source>
        <dbReference type="ARBA" id="ARBA00022980"/>
    </source>
</evidence>
<accession>A7TTJ9</accession>
<evidence type="ECO:0000256" key="6">
    <source>
        <dbReference type="ARBA" id="ARBA00035281"/>
    </source>
</evidence>
<comment type="subcellular location">
    <subcellularLocation>
        <location evidence="1">Mitochondrion</location>
    </subcellularLocation>
</comment>
<evidence type="ECO:0000256" key="7">
    <source>
        <dbReference type="ARBA" id="ARBA00037226"/>
    </source>
</evidence>
<evidence type="ECO:0000256" key="4">
    <source>
        <dbReference type="ARBA" id="ARBA00023128"/>
    </source>
</evidence>
<dbReference type="KEGG" id="vpo:Kpol_237p2"/>
<dbReference type="GO" id="GO:0003735">
    <property type="term" value="F:structural constituent of ribosome"/>
    <property type="evidence" value="ECO:0007669"/>
    <property type="project" value="EnsemblFungi"/>
</dbReference>
<dbReference type="GO" id="GO:0006412">
    <property type="term" value="P:translation"/>
    <property type="evidence" value="ECO:0007669"/>
    <property type="project" value="InterPro"/>
</dbReference>
<dbReference type="RefSeq" id="XP_001642264.1">
    <property type="nucleotide sequence ID" value="XM_001642214.1"/>
</dbReference>
<keyword evidence="4" id="KW-0496">Mitochondrion</keyword>
<dbReference type="OMA" id="FHPAEPQ"/>
<dbReference type="CDD" id="cd01658">
    <property type="entry name" value="Ribosomal_L30"/>
    <property type="match status" value="1"/>
</dbReference>
<dbReference type="OrthoDB" id="509901at2759"/>
<comment type="function">
    <text evidence="7">Component of the mitochondrial ribosome (mitoribosome), a dedicated translation machinery responsible for the synthesis of mitochondrial genome-encoded proteins, including at least some of the essential transmembrane subunits of the mitochondrial respiratory chain. The mitoribosomes are attached to the mitochondrial inner membrane and translation products are cotranslationally integrated into the membrane.</text>
</comment>
<dbReference type="Gene3D" id="3.30.1390.20">
    <property type="entry name" value="Ribosomal protein L30, ferredoxin-like fold domain"/>
    <property type="match status" value="1"/>
</dbReference>
<reference evidence="9 10" key="1">
    <citation type="journal article" date="2007" name="Proc. Natl. Acad. Sci. U.S.A.">
        <title>Independent sorting-out of thousands of duplicated gene pairs in two yeast species descended from a whole-genome duplication.</title>
        <authorList>
            <person name="Scannell D.R."/>
            <person name="Frank A.C."/>
            <person name="Conant G.C."/>
            <person name="Byrne K.P."/>
            <person name="Woolfit M."/>
            <person name="Wolfe K.H."/>
        </authorList>
    </citation>
    <scope>NUCLEOTIDE SEQUENCE [LARGE SCALE GENOMIC DNA]</scope>
    <source>
        <strain evidence="10">ATCC 22028 / DSM 70294 / BCRC 21397 / CBS 2163 / NBRC 10782 / NRRL Y-8283 / UCD 57-17</strain>
    </source>
</reference>
<dbReference type="PhylomeDB" id="A7TTJ9"/>
<organism evidence="10">
    <name type="scientific">Vanderwaltozyma polyspora (strain ATCC 22028 / DSM 70294 / BCRC 21397 / CBS 2163 / NBRC 10782 / NRRL Y-8283 / UCD 57-17)</name>
    <name type="common">Kluyveromyces polysporus</name>
    <dbReference type="NCBI Taxonomy" id="436907"/>
    <lineage>
        <taxon>Eukaryota</taxon>
        <taxon>Fungi</taxon>
        <taxon>Dikarya</taxon>
        <taxon>Ascomycota</taxon>
        <taxon>Saccharomycotina</taxon>
        <taxon>Saccharomycetes</taxon>
        <taxon>Saccharomycetales</taxon>
        <taxon>Saccharomycetaceae</taxon>
        <taxon>Vanderwaltozyma</taxon>
    </lineage>
</organism>
<evidence type="ECO:0000313" key="10">
    <source>
        <dbReference type="Proteomes" id="UP000000267"/>
    </source>
</evidence>
<dbReference type="FunFam" id="3.30.1390.20:FF:000010">
    <property type="entry name" value="Large subunit ribosomal protein L30"/>
    <property type="match status" value="1"/>
</dbReference>
<dbReference type="GO" id="GO:0005762">
    <property type="term" value="C:mitochondrial large ribosomal subunit"/>
    <property type="evidence" value="ECO:0007669"/>
    <property type="project" value="EnsemblFungi"/>
</dbReference>
<dbReference type="PANTHER" id="PTHR15892:SF2">
    <property type="entry name" value="LARGE RIBOSOMAL SUBUNIT PROTEIN UL30M"/>
    <property type="match status" value="1"/>
</dbReference>
<keyword evidence="10" id="KW-1185">Reference proteome</keyword>